<keyword evidence="1" id="KW-0812">Transmembrane</keyword>
<accession>I6ZQB1</accession>
<gene>
    <name evidence="2" type="ordered locus">MROS_1019</name>
</gene>
<dbReference type="EMBL" id="CP003557">
    <property type="protein sequence ID" value="AFN74259.1"/>
    <property type="molecule type" value="Genomic_DNA"/>
</dbReference>
<keyword evidence="3" id="KW-1185">Reference proteome</keyword>
<proteinExistence type="predicted"/>
<evidence type="ECO:0000313" key="2">
    <source>
        <dbReference type="EMBL" id="AFN74259.1"/>
    </source>
</evidence>
<reference evidence="2 3" key="1">
    <citation type="journal article" date="2013" name="PLoS ONE">
        <title>Genomic analysis of Melioribacter roseus, facultatively anaerobic organotrophic bacterium representing a novel deep lineage within Bacteriodetes/Chlorobi group.</title>
        <authorList>
            <person name="Kadnikov V.V."/>
            <person name="Mardanov A.V."/>
            <person name="Podosokorskaya O.A."/>
            <person name="Gavrilov S.N."/>
            <person name="Kublanov I.V."/>
            <person name="Beletsky A.V."/>
            <person name="Bonch-Osmolovskaya E.A."/>
            <person name="Ravin N.V."/>
        </authorList>
    </citation>
    <scope>NUCLEOTIDE SEQUENCE [LARGE SCALE GENOMIC DNA]</scope>
    <source>
        <strain evidence="3">JCM 17771 / P3M-2</strain>
    </source>
</reference>
<feature type="transmembrane region" description="Helical" evidence="1">
    <location>
        <begin position="83"/>
        <end position="102"/>
    </location>
</feature>
<feature type="transmembrane region" description="Helical" evidence="1">
    <location>
        <begin position="117"/>
        <end position="138"/>
    </location>
</feature>
<evidence type="ECO:0000313" key="3">
    <source>
        <dbReference type="Proteomes" id="UP000009011"/>
    </source>
</evidence>
<dbReference type="AlphaFoldDB" id="I6ZQB1"/>
<dbReference type="HOGENOM" id="CLU_1784587_0_0_10"/>
<protein>
    <submittedName>
        <fullName evidence="2">Uncharacterized protein</fullName>
    </submittedName>
</protein>
<dbReference type="KEGG" id="mro:MROS_1019"/>
<sequence length="145" mass="16421">MLKRMLVCGISSGIVMGIALFVGGAIVSRIVYGPEFAQPGKFKPEQLNPFYFIWTKIVIGIFFGLLFALVYEKLPLSKRFTTSLHGLIYGAGLWLIISLWDISHPLVYGSAFGRDRIFWLIYTFIGFVALGFSFGFYYKRQAKPD</sequence>
<keyword evidence="1" id="KW-1133">Transmembrane helix</keyword>
<dbReference type="RefSeq" id="WP_014855695.1">
    <property type="nucleotide sequence ID" value="NC_018178.1"/>
</dbReference>
<keyword evidence="1" id="KW-0472">Membrane</keyword>
<evidence type="ECO:0000256" key="1">
    <source>
        <dbReference type="SAM" id="Phobius"/>
    </source>
</evidence>
<organism evidence="2 3">
    <name type="scientific">Melioribacter roseus (strain DSM 23840 / JCM 17771 / VKM B-2668 / P3M-2)</name>
    <dbReference type="NCBI Taxonomy" id="1191523"/>
    <lineage>
        <taxon>Bacteria</taxon>
        <taxon>Pseudomonadati</taxon>
        <taxon>Ignavibacteriota</taxon>
        <taxon>Ignavibacteria</taxon>
        <taxon>Ignavibacteriales</taxon>
        <taxon>Melioribacteraceae</taxon>
        <taxon>Melioribacter</taxon>
    </lineage>
</organism>
<feature type="transmembrane region" description="Helical" evidence="1">
    <location>
        <begin position="51"/>
        <end position="71"/>
    </location>
</feature>
<dbReference type="Proteomes" id="UP000009011">
    <property type="component" value="Chromosome"/>
</dbReference>
<feature type="transmembrane region" description="Helical" evidence="1">
    <location>
        <begin position="7"/>
        <end position="31"/>
    </location>
</feature>
<name>I6ZQB1_MELRP</name>